<feature type="domain" description="ABC transporter" evidence="1">
    <location>
        <begin position="5"/>
        <end position="223"/>
    </location>
</feature>
<gene>
    <name evidence="2" type="ORF">DSCA_45380</name>
</gene>
<dbReference type="GO" id="GO:0016887">
    <property type="term" value="F:ATP hydrolysis activity"/>
    <property type="evidence" value="ECO:0007669"/>
    <property type="project" value="InterPro"/>
</dbReference>
<reference evidence="2 3" key="1">
    <citation type="submission" date="2019-11" db="EMBL/GenBank/DDBJ databases">
        <title>Comparative genomics of hydrocarbon-degrading Desulfosarcina strains.</title>
        <authorList>
            <person name="Watanabe M."/>
            <person name="Kojima H."/>
            <person name="Fukui M."/>
        </authorList>
    </citation>
    <scope>NUCLEOTIDE SEQUENCE [LARGE SCALE GENOMIC DNA]</scope>
    <source>
        <strain evidence="2 3">PL12</strain>
    </source>
</reference>
<dbReference type="RefSeq" id="WP_155318545.1">
    <property type="nucleotide sequence ID" value="NZ_AP021874.1"/>
</dbReference>
<dbReference type="Pfam" id="PF00005">
    <property type="entry name" value="ABC_tran"/>
    <property type="match status" value="1"/>
</dbReference>
<dbReference type="AlphaFoldDB" id="A0A5K7YPG3"/>
<keyword evidence="3" id="KW-1185">Reference proteome</keyword>
<dbReference type="PROSITE" id="PS50893">
    <property type="entry name" value="ABC_TRANSPORTER_2"/>
    <property type="match status" value="1"/>
</dbReference>
<protein>
    <submittedName>
        <fullName evidence="2">ABC transporter ATP-binding protein</fullName>
    </submittedName>
</protein>
<dbReference type="PANTHER" id="PTHR24220">
    <property type="entry name" value="IMPORT ATP-BINDING PROTEIN"/>
    <property type="match status" value="1"/>
</dbReference>
<dbReference type="KEGG" id="dalk:DSCA_45380"/>
<dbReference type="PANTHER" id="PTHR24220:SF86">
    <property type="entry name" value="ABC TRANSPORTER ABCH.1"/>
    <property type="match status" value="1"/>
</dbReference>
<keyword evidence="2" id="KW-0067">ATP-binding</keyword>
<proteinExistence type="predicted"/>
<dbReference type="GO" id="GO:0005524">
    <property type="term" value="F:ATP binding"/>
    <property type="evidence" value="ECO:0007669"/>
    <property type="project" value="UniProtKB-KW"/>
</dbReference>
<organism evidence="2 3">
    <name type="scientific">Desulfosarcina alkanivorans</name>
    <dbReference type="NCBI Taxonomy" id="571177"/>
    <lineage>
        <taxon>Bacteria</taxon>
        <taxon>Pseudomonadati</taxon>
        <taxon>Thermodesulfobacteriota</taxon>
        <taxon>Desulfobacteria</taxon>
        <taxon>Desulfobacterales</taxon>
        <taxon>Desulfosarcinaceae</taxon>
        <taxon>Desulfosarcina</taxon>
    </lineage>
</organism>
<accession>A0A5K7YPG3</accession>
<evidence type="ECO:0000259" key="1">
    <source>
        <dbReference type="PROSITE" id="PS50893"/>
    </source>
</evidence>
<dbReference type="Proteomes" id="UP000427906">
    <property type="component" value="Chromosome"/>
</dbReference>
<evidence type="ECO:0000313" key="3">
    <source>
        <dbReference type="Proteomes" id="UP000427906"/>
    </source>
</evidence>
<keyword evidence="2" id="KW-0547">Nucleotide-binding</keyword>
<dbReference type="InterPro" id="IPR027417">
    <property type="entry name" value="P-loop_NTPase"/>
</dbReference>
<dbReference type="InterPro" id="IPR015854">
    <property type="entry name" value="ABC_transpr_LolD-like"/>
</dbReference>
<dbReference type="GO" id="GO:0005886">
    <property type="term" value="C:plasma membrane"/>
    <property type="evidence" value="ECO:0007669"/>
    <property type="project" value="TreeGrafter"/>
</dbReference>
<dbReference type="InterPro" id="IPR003439">
    <property type="entry name" value="ABC_transporter-like_ATP-bd"/>
</dbReference>
<dbReference type="EMBL" id="AP021874">
    <property type="protein sequence ID" value="BBO70608.1"/>
    <property type="molecule type" value="Genomic_DNA"/>
</dbReference>
<sequence>MLPIIEITELALALAGAPGHFATNRLAIAQGDVVAVVSDPPIDCRHMLRVLATLDRPDRGTYRFNGDMVSLTDYRRSLAVKRRIGYVAADAAMISNRTLWENFLLTRFYYENDLTIDIDKTTEALCRDAGLFPHLHSRPSELSDSELLRAITIREMGKEPAVMLIDRPENFLEMVDADGIFNHLKNMIQSGMPVVFSSHNSKMNDLANRRLTLAGGEIRKWPL</sequence>
<name>A0A5K7YPG3_9BACT</name>
<dbReference type="SUPFAM" id="SSF52540">
    <property type="entry name" value="P-loop containing nucleoside triphosphate hydrolases"/>
    <property type="match status" value="1"/>
</dbReference>
<dbReference type="GO" id="GO:0022857">
    <property type="term" value="F:transmembrane transporter activity"/>
    <property type="evidence" value="ECO:0007669"/>
    <property type="project" value="TreeGrafter"/>
</dbReference>
<evidence type="ECO:0000313" key="2">
    <source>
        <dbReference type="EMBL" id="BBO70608.1"/>
    </source>
</evidence>
<dbReference type="Gene3D" id="3.40.50.300">
    <property type="entry name" value="P-loop containing nucleotide triphosphate hydrolases"/>
    <property type="match status" value="1"/>
</dbReference>
<dbReference type="OrthoDB" id="5415777at2"/>